<evidence type="ECO:0000313" key="1">
    <source>
        <dbReference type="EMBL" id="GER56753.1"/>
    </source>
</evidence>
<dbReference type="Proteomes" id="UP000325081">
    <property type="component" value="Unassembled WGS sequence"/>
</dbReference>
<comment type="caution">
    <text evidence="1">The sequence shown here is derived from an EMBL/GenBank/DDBJ whole genome shotgun (WGS) entry which is preliminary data.</text>
</comment>
<dbReference type="EMBL" id="BKCP01012737">
    <property type="protein sequence ID" value="GER56753.1"/>
    <property type="molecule type" value="Genomic_DNA"/>
</dbReference>
<name>A0A5A7RHN5_STRAF</name>
<proteinExistence type="predicted"/>
<accession>A0A5A7RHN5</accession>
<gene>
    <name evidence="1" type="ORF">STAS_34492</name>
</gene>
<sequence>MYVKYYRINSPRNNKEQENGCGDTHGAILLHTMDGTLVLIEYMSQLRRAINWLLRSHCCCHFRINNHNFKQSSAYRETDMRNKLNNYLRVMKKDEFRMLGRANFCIRICRRRCA</sequence>
<dbReference type="AlphaFoldDB" id="A0A5A7RHN5"/>
<evidence type="ECO:0000313" key="2">
    <source>
        <dbReference type="Proteomes" id="UP000325081"/>
    </source>
</evidence>
<reference evidence="2" key="1">
    <citation type="journal article" date="2019" name="Curr. Biol.">
        <title>Genome Sequence of Striga asiatica Provides Insight into the Evolution of Plant Parasitism.</title>
        <authorList>
            <person name="Yoshida S."/>
            <person name="Kim S."/>
            <person name="Wafula E.K."/>
            <person name="Tanskanen J."/>
            <person name="Kim Y.M."/>
            <person name="Honaas L."/>
            <person name="Yang Z."/>
            <person name="Spallek T."/>
            <person name="Conn C.E."/>
            <person name="Ichihashi Y."/>
            <person name="Cheong K."/>
            <person name="Cui S."/>
            <person name="Der J.P."/>
            <person name="Gundlach H."/>
            <person name="Jiao Y."/>
            <person name="Hori C."/>
            <person name="Ishida J.K."/>
            <person name="Kasahara H."/>
            <person name="Kiba T."/>
            <person name="Kim M.S."/>
            <person name="Koo N."/>
            <person name="Laohavisit A."/>
            <person name="Lee Y.H."/>
            <person name="Lumba S."/>
            <person name="McCourt P."/>
            <person name="Mortimer J.C."/>
            <person name="Mutuku J.M."/>
            <person name="Nomura T."/>
            <person name="Sasaki-Sekimoto Y."/>
            <person name="Seto Y."/>
            <person name="Wang Y."/>
            <person name="Wakatake T."/>
            <person name="Sakakibara H."/>
            <person name="Demura T."/>
            <person name="Yamaguchi S."/>
            <person name="Yoneyama K."/>
            <person name="Manabe R.I."/>
            <person name="Nelson D.C."/>
            <person name="Schulman A.H."/>
            <person name="Timko M.P."/>
            <person name="dePamphilis C.W."/>
            <person name="Choi D."/>
            <person name="Shirasu K."/>
        </authorList>
    </citation>
    <scope>NUCLEOTIDE SEQUENCE [LARGE SCALE GENOMIC DNA]</scope>
    <source>
        <strain evidence="2">cv. UVA1</strain>
    </source>
</reference>
<organism evidence="1 2">
    <name type="scientific">Striga asiatica</name>
    <name type="common">Asiatic witchweed</name>
    <name type="synonym">Buchnera asiatica</name>
    <dbReference type="NCBI Taxonomy" id="4170"/>
    <lineage>
        <taxon>Eukaryota</taxon>
        <taxon>Viridiplantae</taxon>
        <taxon>Streptophyta</taxon>
        <taxon>Embryophyta</taxon>
        <taxon>Tracheophyta</taxon>
        <taxon>Spermatophyta</taxon>
        <taxon>Magnoliopsida</taxon>
        <taxon>eudicotyledons</taxon>
        <taxon>Gunneridae</taxon>
        <taxon>Pentapetalae</taxon>
        <taxon>asterids</taxon>
        <taxon>lamiids</taxon>
        <taxon>Lamiales</taxon>
        <taxon>Orobanchaceae</taxon>
        <taxon>Buchnereae</taxon>
        <taxon>Striga</taxon>
    </lineage>
</organism>
<protein>
    <submittedName>
        <fullName evidence="1">GMP synthase</fullName>
    </submittedName>
</protein>
<keyword evidence="2" id="KW-1185">Reference proteome</keyword>